<dbReference type="AlphaFoldDB" id="A0A8J5MTA2"/>
<feature type="non-terminal residue" evidence="1">
    <location>
        <position position="97"/>
    </location>
</feature>
<protein>
    <submittedName>
        <fullName evidence="1">Uncharacterized protein</fullName>
    </submittedName>
</protein>
<sequence length="97" mass="10810">LIDPWSCWRTFWLSGCGKSLNQANVSDGQEHSRSCVIELQPLATHKLVVAIMQFALTMRTHRGHYMGGVSQGMILTPEISHLIGSAYWKSHGLVAIF</sequence>
<comment type="caution">
    <text evidence="1">The sequence shown here is derived from an EMBL/GenBank/DDBJ whole genome shotgun (WGS) entry which is preliminary data.</text>
</comment>
<proteinExistence type="predicted"/>
<evidence type="ECO:0000313" key="2">
    <source>
        <dbReference type="Proteomes" id="UP000747542"/>
    </source>
</evidence>
<feature type="non-terminal residue" evidence="1">
    <location>
        <position position="1"/>
    </location>
</feature>
<dbReference type="EMBL" id="JAHLQT010027670">
    <property type="protein sequence ID" value="KAG7162591.1"/>
    <property type="molecule type" value="Genomic_DNA"/>
</dbReference>
<dbReference type="Proteomes" id="UP000747542">
    <property type="component" value="Unassembled WGS sequence"/>
</dbReference>
<organism evidence="1 2">
    <name type="scientific">Homarus americanus</name>
    <name type="common">American lobster</name>
    <dbReference type="NCBI Taxonomy" id="6706"/>
    <lineage>
        <taxon>Eukaryota</taxon>
        <taxon>Metazoa</taxon>
        <taxon>Ecdysozoa</taxon>
        <taxon>Arthropoda</taxon>
        <taxon>Crustacea</taxon>
        <taxon>Multicrustacea</taxon>
        <taxon>Malacostraca</taxon>
        <taxon>Eumalacostraca</taxon>
        <taxon>Eucarida</taxon>
        <taxon>Decapoda</taxon>
        <taxon>Pleocyemata</taxon>
        <taxon>Astacidea</taxon>
        <taxon>Nephropoidea</taxon>
        <taxon>Nephropidae</taxon>
        <taxon>Homarus</taxon>
    </lineage>
</organism>
<evidence type="ECO:0000313" key="1">
    <source>
        <dbReference type="EMBL" id="KAG7162591.1"/>
    </source>
</evidence>
<keyword evidence="2" id="KW-1185">Reference proteome</keyword>
<gene>
    <name evidence="1" type="ORF">Hamer_G026399</name>
</gene>
<reference evidence="1" key="1">
    <citation type="journal article" date="2021" name="Sci. Adv.">
        <title>The American lobster genome reveals insights on longevity, neural, and immune adaptations.</title>
        <authorList>
            <person name="Polinski J.M."/>
            <person name="Zimin A.V."/>
            <person name="Clark K.F."/>
            <person name="Kohn A.B."/>
            <person name="Sadowski N."/>
            <person name="Timp W."/>
            <person name="Ptitsyn A."/>
            <person name="Khanna P."/>
            <person name="Romanova D.Y."/>
            <person name="Williams P."/>
            <person name="Greenwood S.J."/>
            <person name="Moroz L.L."/>
            <person name="Walt D.R."/>
            <person name="Bodnar A.G."/>
        </authorList>
    </citation>
    <scope>NUCLEOTIDE SEQUENCE</scope>
    <source>
        <strain evidence="1">GMGI-L3</strain>
    </source>
</reference>
<accession>A0A8J5MTA2</accession>
<name>A0A8J5MTA2_HOMAM</name>